<feature type="transmembrane region" description="Helical" evidence="1">
    <location>
        <begin position="56"/>
        <end position="74"/>
    </location>
</feature>
<keyword evidence="4" id="KW-1185">Reference proteome</keyword>
<proteinExistence type="predicted"/>
<dbReference type="Proteomes" id="UP000600449">
    <property type="component" value="Unassembled WGS sequence"/>
</dbReference>
<name>A0A917V2U0_9HYPH</name>
<dbReference type="PANTHER" id="PTHR33741">
    <property type="entry name" value="TRANSMEMBRANE PROTEIN DDB_G0269096-RELATED"/>
    <property type="match status" value="1"/>
</dbReference>
<accession>A0A917V2U0</accession>
<sequence>MSGGLRPRLPGEFWKRMRLVVRKPSTLAIRFVLAGIATAIAVGILELAALTTRTPYWQIPFVTSIALVIGLPYAEASTRRALIGGHVLASLVGYGVLYLLGPSTWAAALACGLAVTAMLATRTMHPPAAVNPFLVVNESLGIGFLVGTIVPGAILLAVFAFLWNEVITARWTKRD</sequence>
<dbReference type="Pfam" id="PF04982">
    <property type="entry name" value="TM_HPP"/>
    <property type="match status" value="1"/>
</dbReference>
<dbReference type="EMBL" id="BMMF01000002">
    <property type="protein sequence ID" value="GGK24615.1"/>
    <property type="molecule type" value="Genomic_DNA"/>
</dbReference>
<feature type="domain" description="HPP transmembrane region" evidence="2">
    <location>
        <begin position="31"/>
        <end position="170"/>
    </location>
</feature>
<dbReference type="PANTHER" id="PTHR33741:SF5">
    <property type="entry name" value="TRANSMEMBRANE PROTEIN DDB_G0269096-RELATED"/>
    <property type="match status" value="1"/>
</dbReference>
<feature type="transmembrane region" description="Helical" evidence="1">
    <location>
        <begin position="142"/>
        <end position="163"/>
    </location>
</feature>
<dbReference type="RefSeq" id="WP_210317574.1">
    <property type="nucleotide sequence ID" value="NZ_BMMF01000002.1"/>
</dbReference>
<comment type="caution">
    <text evidence="3">The sequence shown here is derived from an EMBL/GenBank/DDBJ whole genome shotgun (WGS) entry which is preliminary data.</text>
</comment>
<feature type="transmembrane region" description="Helical" evidence="1">
    <location>
        <begin position="27"/>
        <end position="50"/>
    </location>
</feature>
<keyword evidence="1" id="KW-0472">Membrane</keyword>
<protein>
    <recommendedName>
        <fullName evidence="2">HPP transmembrane region domain-containing protein</fullName>
    </recommendedName>
</protein>
<evidence type="ECO:0000313" key="3">
    <source>
        <dbReference type="EMBL" id="GGK24615.1"/>
    </source>
</evidence>
<evidence type="ECO:0000256" key="1">
    <source>
        <dbReference type="SAM" id="Phobius"/>
    </source>
</evidence>
<dbReference type="AlphaFoldDB" id="A0A917V2U0"/>
<gene>
    <name evidence="3" type="ORF">GCM10011322_09040</name>
</gene>
<evidence type="ECO:0000259" key="2">
    <source>
        <dbReference type="Pfam" id="PF04982"/>
    </source>
</evidence>
<reference evidence="3 4" key="1">
    <citation type="journal article" date="2014" name="Int. J. Syst. Evol. Microbiol.">
        <title>Complete genome sequence of Corynebacterium casei LMG S-19264T (=DSM 44701T), isolated from a smear-ripened cheese.</title>
        <authorList>
            <consortium name="US DOE Joint Genome Institute (JGI-PGF)"/>
            <person name="Walter F."/>
            <person name="Albersmeier A."/>
            <person name="Kalinowski J."/>
            <person name="Ruckert C."/>
        </authorList>
    </citation>
    <scope>NUCLEOTIDE SEQUENCE [LARGE SCALE GENOMIC DNA]</scope>
    <source>
        <strain evidence="3 4">CGMCC 1.9161</strain>
    </source>
</reference>
<dbReference type="InterPro" id="IPR007065">
    <property type="entry name" value="HPP"/>
</dbReference>
<keyword evidence="1" id="KW-1133">Transmembrane helix</keyword>
<organism evidence="3 4">
    <name type="scientific">Salinarimonas ramus</name>
    <dbReference type="NCBI Taxonomy" id="690164"/>
    <lineage>
        <taxon>Bacteria</taxon>
        <taxon>Pseudomonadati</taxon>
        <taxon>Pseudomonadota</taxon>
        <taxon>Alphaproteobacteria</taxon>
        <taxon>Hyphomicrobiales</taxon>
        <taxon>Salinarimonadaceae</taxon>
        <taxon>Salinarimonas</taxon>
    </lineage>
</organism>
<feature type="transmembrane region" description="Helical" evidence="1">
    <location>
        <begin position="81"/>
        <end position="99"/>
    </location>
</feature>
<dbReference type="InterPro" id="IPR058581">
    <property type="entry name" value="TM_HPP"/>
</dbReference>
<keyword evidence="1" id="KW-0812">Transmembrane</keyword>
<evidence type="ECO:0000313" key="4">
    <source>
        <dbReference type="Proteomes" id="UP000600449"/>
    </source>
</evidence>